<feature type="transmembrane region" description="Helical" evidence="1">
    <location>
        <begin position="171"/>
        <end position="189"/>
    </location>
</feature>
<feature type="transmembrane region" description="Helical" evidence="1">
    <location>
        <begin position="6"/>
        <end position="27"/>
    </location>
</feature>
<comment type="caution">
    <text evidence="2">The sequence shown here is derived from an EMBL/GenBank/DDBJ whole genome shotgun (WGS) entry which is preliminary data.</text>
</comment>
<feature type="transmembrane region" description="Helical" evidence="1">
    <location>
        <begin position="39"/>
        <end position="61"/>
    </location>
</feature>
<name>A0A0R1PZL1_9LACO</name>
<feature type="transmembrane region" description="Helical" evidence="1">
    <location>
        <begin position="67"/>
        <end position="85"/>
    </location>
</feature>
<feature type="transmembrane region" description="Helical" evidence="1">
    <location>
        <begin position="105"/>
        <end position="128"/>
    </location>
</feature>
<reference evidence="2 3" key="1">
    <citation type="journal article" date="2015" name="Genome Announc.">
        <title>Expanding the biotechnology potential of lactobacilli through comparative genomics of 213 strains and associated genera.</title>
        <authorList>
            <person name="Sun Z."/>
            <person name="Harris H.M."/>
            <person name="McCann A."/>
            <person name="Guo C."/>
            <person name="Argimon S."/>
            <person name="Zhang W."/>
            <person name="Yang X."/>
            <person name="Jeffery I.B."/>
            <person name="Cooney J.C."/>
            <person name="Kagawa T.F."/>
            <person name="Liu W."/>
            <person name="Song Y."/>
            <person name="Salvetti E."/>
            <person name="Wrobel A."/>
            <person name="Rasinkangas P."/>
            <person name="Parkhill J."/>
            <person name="Rea M.C."/>
            <person name="O'Sullivan O."/>
            <person name="Ritari J."/>
            <person name="Douillard F.P."/>
            <person name="Paul Ross R."/>
            <person name="Yang R."/>
            <person name="Briner A.E."/>
            <person name="Felis G.E."/>
            <person name="de Vos W.M."/>
            <person name="Barrangou R."/>
            <person name="Klaenhammer T.R."/>
            <person name="Caufield P.W."/>
            <person name="Cui Y."/>
            <person name="Zhang H."/>
            <person name="O'Toole P.W."/>
        </authorList>
    </citation>
    <scope>NUCLEOTIDE SEQUENCE [LARGE SCALE GENOMIC DNA]</scope>
    <source>
        <strain evidence="2 3">DSM 19971</strain>
    </source>
</reference>
<evidence type="ECO:0000313" key="2">
    <source>
        <dbReference type="EMBL" id="KRL37926.1"/>
    </source>
</evidence>
<gene>
    <name evidence="2" type="ORF">FD20_GL002464</name>
</gene>
<evidence type="ECO:0000256" key="1">
    <source>
        <dbReference type="SAM" id="Phobius"/>
    </source>
</evidence>
<dbReference type="InterPro" id="IPR004676">
    <property type="entry name" value="Cd-R_transporter"/>
</dbReference>
<sequence length="199" mass="22087">MLQTIFTGITAYISTSIDYLVVLMIIFGTVNKRNHWSVYAGNLFGTAVLVVISLFIANILKLIPEDWLLGLLGLIPIFMGVHLLISNEEDTEAAVEKHLQSKKNVFLSVATITIVTCGADNIGIYVPLFAQMTLASSITVILTFLVMISLFCLTSLLLSKIPWVANLLERFGDYITAFVYIGLGFYILWESGTLMHFLN</sequence>
<dbReference type="Pfam" id="PF03596">
    <property type="entry name" value="Cad"/>
    <property type="match status" value="1"/>
</dbReference>
<dbReference type="AlphaFoldDB" id="A0A0R1PZL1"/>
<feature type="transmembrane region" description="Helical" evidence="1">
    <location>
        <begin position="134"/>
        <end position="159"/>
    </location>
</feature>
<accession>A0A0R1PZL1</accession>
<evidence type="ECO:0000313" key="3">
    <source>
        <dbReference type="Proteomes" id="UP000051155"/>
    </source>
</evidence>
<keyword evidence="1" id="KW-0472">Membrane</keyword>
<dbReference type="RefSeq" id="WP_057736596.1">
    <property type="nucleotide sequence ID" value="NZ_AZEG01000008.1"/>
</dbReference>
<dbReference type="EMBL" id="AZEG01000008">
    <property type="protein sequence ID" value="KRL37926.1"/>
    <property type="molecule type" value="Genomic_DNA"/>
</dbReference>
<keyword evidence="1" id="KW-1133">Transmembrane helix</keyword>
<dbReference type="OrthoDB" id="7995400at2"/>
<keyword evidence="3" id="KW-1185">Reference proteome</keyword>
<dbReference type="PATRIC" id="fig|1423812.3.peg.2619"/>
<keyword evidence="1" id="KW-0812">Transmembrane</keyword>
<dbReference type="STRING" id="1423812.FD20_GL002464"/>
<proteinExistence type="predicted"/>
<dbReference type="Proteomes" id="UP000051155">
    <property type="component" value="Unassembled WGS sequence"/>
</dbReference>
<protein>
    <submittedName>
        <fullName evidence="2">Cadmium binding protein</fullName>
    </submittedName>
</protein>
<organism evidence="2 3">
    <name type="scientific">Liquorilactobacillus uvarum DSM 19971</name>
    <dbReference type="NCBI Taxonomy" id="1423812"/>
    <lineage>
        <taxon>Bacteria</taxon>
        <taxon>Bacillati</taxon>
        <taxon>Bacillota</taxon>
        <taxon>Bacilli</taxon>
        <taxon>Lactobacillales</taxon>
        <taxon>Lactobacillaceae</taxon>
        <taxon>Liquorilactobacillus</taxon>
    </lineage>
</organism>